<evidence type="ECO:0000256" key="4">
    <source>
        <dbReference type="ARBA" id="ARBA00022833"/>
    </source>
</evidence>
<evidence type="ECO:0000256" key="2">
    <source>
        <dbReference type="ARBA" id="ARBA00022723"/>
    </source>
</evidence>
<dbReference type="GO" id="GO:0046872">
    <property type="term" value="F:metal ion binding"/>
    <property type="evidence" value="ECO:0007669"/>
    <property type="project" value="UniProtKB-KW"/>
</dbReference>
<keyword evidence="4" id="KW-0862">Zinc</keyword>
<dbReference type="CDD" id="cd03885">
    <property type="entry name" value="M20_CPDG2"/>
    <property type="match status" value="1"/>
</dbReference>
<dbReference type="PROSITE" id="PS00758">
    <property type="entry name" value="ARGE_DAPE_CPG2_1"/>
    <property type="match status" value="1"/>
</dbReference>
<dbReference type="Pfam" id="PF07687">
    <property type="entry name" value="M20_dimer"/>
    <property type="match status" value="1"/>
</dbReference>
<dbReference type="AlphaFoldDB" id="A0A543EKN2"/>
<keyword evidence="3" id="KW-0378">Hydrolase</keyword>
<evidence type="ECO:0000259" key="5">
    <source>
        <dbReference type="Pfam" id="PF07687"/>
    </source>
</evidence>
<gene>
    <name evidence="6" type="ORF">FB551_1843</name>
</gene>
<accession>A0A543EKN2</accession>
<reference evidence="6 7" key="1">
    <citation type="submission" date="2019-06" db="EMBL/GenBank/DDBJ databases">
        <title>Sorghum-associated microbial communities from plants grown in Nebraska, USA.</title>
        <authorList>
            <person name="Schachtman D."/>
        </authorList>
    </citation>
    <scope>NUCLEOTIDE SEQUENCE [LARGE SCALE GENOMIC DNA]</scope>
    <source>
        <strain evidence="6 7">110</strain>
    </source>
</reference>
<name>A0A543EKN2_9FLAO</name>
<comment type="cofactor">
    <cofactor evidence="1">
        <name>Zn(2+)</name>
        <dbReference type="ChEBI" id="CHEBI:29105"/>
    </cofactor>
</comment>
<comment type="caution">
    <text evidence="6">The sequence shown here is derived from an EMBL/GenBank/DDBJ whole genome shotgun (WGS) entry which is preliminary data.</text>
</comment>
<dbReference type="Proteomes" id="UP000316437">
    <property type="component" value="Unassembled WGS sequence"/>
</dbReference>
<protein>
    <submittedName>
        <fullName evidence="6">Glutamate carboxypeptidase</fullName>
    </submittedName>
</protein>
<dbReference type="SUPFAM" id="SSF55031">
    <property type="entry name" value="Bacterial exopeptidase dimerisation domain"/>
    <property type="match status" value="1"/>
</dbReference>
<dbReference type="InterPro" id="IPR036264">
    <property type="entry name" value="Bact_exopeptidase_dim_dom"/>
</dbReference>
<dbReference type="InterPro" id="IPR050072">
    <property type="entry name" value="Peptidase_M20A"/>
</dbReference>
<dbReference type="Gene3D" id="3.30.70.360">
    <property type="match status" value="1"/>
</dbReference>
<keyword evidence="2" id="KW-0479">Metal-binding</keyword>
<evidence type="ECO:0000313" key="6">
    <source>
        <dbReference type="EMBL" id="TQM22137.1"/>
    </source>
</evidence>
<dbReference type="RefSeq" id="WP_142016867.1">
    <property type="nucleotide sequence ID" value="NZ_VFPD01000001.1"/>
</dbReference>
<keyword evidence="6" id="KW-0121">Carboxypeptidase</keyword>
<keyword evidence="6" id="KW-0645">Protease</keyword>
<feature type="domain" description="Peptidase M20 dimerisation" evidence="5">
    <location>
        <begin position="213"/>
        <end position="326"/>
    </location>
</feature>
<dbReference type="Pfam" id="PF01546">
    <property type="entry name" value="Peptidase_M20"/>
    <property type="match status" value="1"/>
</dbReference>
<dbReference type="InterPro" id="IPR001261">
    <property type="entry name" value="ArgE/DapE_CS"/>
</dbReference>
<organism evidence="6 7">
    <name type="scientific">Chryseobacterium aquifrigidense</name>
    <dbReference type="NCBI Taxonomy" id="558021"/>
    <lineage>
        <taxon>Bacteria</taxon>
        <taxon>Pseudomonadati</taxon>
        <taxon>Bacteroidota</taxon>
        <taxon>Flavobacteriia</taxon>
        <taxon>Flavobacteriales</taxon>
        <taxon>Weeksellaceae</taxon>
        <taxon>Chryseobacterium group</taxon>
        <taxon>Chryseobacterium</taxon>
    </lineage>
</organism>
<dbReference type="EMBL" id="VFPD01000001">
    <property type="protein sequence ID" value="TQM22137.1"/>
    <property type="molecule type" value="Genomic_DNA"/>
</dbReference>
<dbReference type="GO" id="GO:0004180">
    <property type="term" value="F:carboxypeptidase activity"/>
    <property type="evidence" value="ECO:0007669"/>
    <property type="project" value="UniProtKB-KW"/>
</dbReference>
<keyword evidence="7" id="KW-1185">Reference proteome</keyword>
<dbReference type="InterPro" id="IPR011650">
    <property type="entry name" value="Peptidase_M20_dimer"/>
</dbReference>
<sequence>MIKHVKYLIVAGIFLSFNQPRDKTPNEKDIIDFIIKNKQNQLKLLENLVNINSETSNVEGVKRNGEIIQSELEALGFNVKWHNLPAEMHHAGSLVATIKGNSGKKILIIGHLDTVFPIDSPFQRFTLSSDHQYATGPGVIDAKGGVVTILYVMKALHHVGALNNADITIVLTGDEELAAKPTSISRKTLIDIAKNSDIALGFEFALSPDELIVGRRGLDEWFLTSTGKSQHSATIFQPDTGFGAVYEASRVLNEIRQNLSLTPGLTINTGLLLGGQKVHEDLETGTGSASGRKTIVPAIAYAHGDMRFLSDQQRNEAQKNMVQISTRSLEGTNSSISFKPIIPPMQATKSNDKLLALYSTINQNLGGSAIKAASPALRGGADISYTSPFIKAGLDGLGPWGKGAHTENETLEIKALTIATQRTALFIADYIK</sequence>
<dbReference type="PANTHER" id="PTHR43808">
    <property type="entry name" value="ACETYLORNITHINE DEACETYLASE"/>
    <property type="match status" value="1"/>
</dbReference>
<dbReference type="SUPFAM" id="SSF53187">
    <property type="entry name" value="Zn-dependent exopeptidases"/>
    <property type="match status" value="1"/>
</dbReference>
<dbReference type="Gene3D" id="3.40.630.10">
    <property type="entry name" value="Zn peptidases"/>
    <property type="match status" value="1"/>
</dbReference>
<dbReference type="InterPro" id="IPR002933">
    <property type="entry name" value="Peptidase_M20"/>
</dbReference>
<proteinExistence type="predicted"/>
<evidence type="ECO:0000256" key="1">
    <source>
        <dbReference type="ARBA" id="ARBA00001947"/>
    </source>
</evidence>
<evidence type="ECO:0000256" key="3">
    <source>
        <dbReference type="ARBA" id="ARBA00022801"/>
    </source>
</evidence>
<evidence type="ECO:0000313" key="7">
    <source>
        <dbReference type="Proteomes" id="UP000316437"/>
    </source>
</evidence>
<dbReference type="PANTHER" id="PTHR43808:SF32">
    <property type="entry name" value="ARGE_DAPE-RELATED DEACYLASE"/>
    <property type="match status" value="1"/>
</dbReference>